<sequence>MFVAYWRLFIDSNTREHTSLSIAPVTKIQRPSKTQRIDTIVESARSIFCSHGFEKGSIEDIAKDAGIAEGTIYRYFDSKRGLLNEVLSRHYSIFFDDIEQTLLSIEGPRNRLRYLIRRTLIIISEDRKMCGLRTLYARELDDKRPSLSHDQNRRMAGLMTNEIKVGMEEGLFRPDTSPSIACYMIGGALELTEYSYMRTGKPIDIDKVTDSIWQIIRGGIESRETTIEPLARLIERLEHVTDRLDPI</sequence>
<evidence type="ECO:0000256" key="2">
    <source>
        <dbReference type="ARBA" id="ARBA00023125"/>
    </source>
</evidence>
<accession>A0A2A5WBN5</accession>
<dbReference type="Pfam" id="PF17932">
    <property type="entry name" value="TetR_C_24"/>
    <property type="match status" value="1"/>
</dbReference>
<organism evidence="6 7">
    <name type="scientific">OM182 bacterium MED-G28</name>
    <dbReference type="NCBI Taxonomy" id="1986256"/>
    <lineage>
        <taxon>Bacteria</taxon>
        <taxon>Pseudomonadati</taxon>
        <taxon>Pseudomonadota</taxon>
        <taxon>Gammaproteobacteria</taxon>
        <taxon>OMG group</taxon>
        <taxon>OM182 clade</taxon>
    </lineage>
</organism>
<dbReference type="PROSITE" id="PS01081">
    <property type="entry name" value="HTH_TETR_1"/>
    <property type="match status" value="1"/>
</dbReference>
<dbReference type="PANTHER" id="PTHR30055">
    <property type="entry name" value="HTH-TYPE TRANSCRIPTIONAL REGULATOR RUTR"/>
    <property type="match status" value="1"/>
</dbReference>
<dbReference type="InterPro" id="IPR023772">
    <property type="entry name" value="DNA-bd_HTH_TetR-type_CS"/>
</dbReference>
<dbReference type="Gene3D" id="1.10.357.10">
    <property type="entry name" value="Tetracycline Repressor, domain 2"/>
    <property type="match status" value="1"/>
</dbReference>
<keyword evidence="3" id="KW-0804">Transcription</keyword>
<feature type="DNA-binding region" description="H-T-H motif" evidence="4">
    <location>
        <begin position="57"/>
        <end position="76"/>
    </location>
</feature>
<dbReference type="GO" id="GO:0000976">
    <property type="term" value="F:transcription cis-regulatory region binding"/>
    <property type="evidence" value="ECO:0007669"/>
    <property type="project" value="TreeGrafter"/>
</dbReference>
<dbReference type="AlphaFoldDB" id="A0A2A5WBN5"/>
<dbReference type="InterPro" id="IPR041490">
    <property type="entry name" value="KstR2_TetR_C"/>
</dbReference>
<evidence type="ECO:0000256" key="3">
    <source>
        <dbReference type="ARBA" id="ARBA00023163"/>
    </source>
</evidence>
<evidence type="ECO:0000313" key="6">
    <source>
        <dbReference type="EMBL" id="PDH33688.1"/>
    </source>
</evidence>
<dbReference type="Pfam" id="PF00440">
    <property type="entry name" value="TetR_N"/>
    <property type="match status" value="1"/>
</dbReference>
<dbReference type="GO" id="GO:0003700">
    <property type="term" value="F:DNA-binding transcription factor activity"/>
    <property type="evidence" value="ECO:0007669"/>
    <property type="project" value="TreeGrafter"/>
</dbReference>
<dbReference type="InterPro" id="IPR001647">
    <property type="entry name" value="HTH_TetR"/>
</dbReference>
<dbReference type="InterPro" id="IPR036271">
    <property type="entry name" value="Tet_transcr_reg_TetR-rel_C_sf"/>
</dbReference>
<proteinExistence type="predicted"/>
<dbReference type="InterPro" id="IPR009057">
    <property type="entry name" value="Homeodomain-like_sf"/>
</dbReference>
<protein>
    <recommendedName>
        <fullName evidence="5">HTH tetR-type domain-containing protein</fullName>
    </recommendedName>
</protein>
<dbReference type="InterPro" id="IPR050109">
    <property type="entry name" value="HTH-type_TetR-like_transc_reg"/>
</dbReference>
<feature type="domain" description="HTH tetR-type" evidence="5">
    <location>
        <begin position="34"/>
        <end position="94"/>
    </location>
</feature>
<evidence type="ECO:0000313" key="7">
    <source>
        <dbReference type="Proteomes" id="UP000219329"/>
    </source>
</evidence>
<evidence type="ECO:0000256" key="4">
    <source>
        <dbReference type="PROSITE-ProRule" id="PRU00335"/>
    </source>
</evidence>
<dbReference type="Proteomes" id="UP000219329">
    <property type="component" value="Unassembled WGS sequence"/>
</dbReference>
<dbReference type="PRINTS" id="PR00455">
    <property type="entry name" value="HTHTETR"/>
</dbReference>
<name>A0A2A5WBN5_9GAMM</name>
<dbReference type="EMBL" id="NTJZ01000007">
    <property type="protein sequence ID" value="PDH33688.1"/>
    <property type="molecule type" value="Genomic_DNA"/>
</dbReference>
<keyword evidence="2 4" id="KW-0238">DNA-binding</keyword>
<dbReference type="Gene3D" id="1.10.10.60">
    <property type="entry name" value="Homeodomain-like"/>
    <property type="match status" value="1"/>
</dbReference>
<evidence type="ECO:0000256" key="1">
    <source>
        <dbReference type="ARBA" id="ARBA00023015"/>
    </source>
</evidence>
<reference evidence="6 7" key="1">
    <citation type="submission" date="2017-08" db="EMBL/GenBank/DDBJ databases">
        <title>Fine stratification of microbial communities through a metagenomic profile of the photic zone.</title>
        <authorList>
            <person name="Haro-Moreno J.M."/>
            <person name="Lopez-Perez M."/>
            <person name="De La Torre J."/>
            <person name="Picazo A."/>
            <person name="Camacho A."/>
            <person name="Rodriguez-Valera F."/>
        </authorList>
    </citation>
    <scope>NUCLEOTIDE SEQUENCE [LARGE SCALE GENOMIC DNA]</scope>
    <source>
        <strain evidence="6">MED-G28</strain>
    </source>
</reference>
<dbReference type="SUPFAM" id="SSF48498">
    <property type="entry name" value="Tetracyclin repressor-like, C-terminal domain"/>
    <property type="match status" value="1"/>
</dbReference>
<dbReference type="SUPFAM" id="SSF46689">
    <property type="entry name" value="Homeodomain-like"/>
    <property type="match status" value="1"/>
</dbReference>
<comment type="caution">
    <text evidence="6">The sequence shown here is derived from an EMBL/GenBank/DDBJ whole genome shotgun (WGS) entry which is preliminary data.</text>
</comment>
<dbReference type="PROSITE" id="PS50977">
    <property type="entry name" value="HTH_TETR_2"/>
    <property type="match status" value="1"/>
</dbReference>
<dbReference type="PANTHER" id="PTHR30055:SF234">
    <property type="entry name" value="HTH-TYPE TRANSCRIPTIONAL REGULATOR BETI"/>
    <property type="match status" value="1"/>
</dbReference>
<evidence type="ECO:0000259" key="5">
    <source>
        <dbReference type="PROSITE" id="PS50977"/>
    </source>
</evidence>
<keyword evidence="1" id="KW-0805">Transcription regulation</keyword>
<gene>
    <name evidence="6" type="ORF">CNF02_08165</name>
</gene>